<dbReference type="Pfam" id="PF00857">
    <property type="entry name" value="Isochorismatase"/>
    <property type="match status" value="1"/>
</dbReference>
<evidence type="ECO:0000313" key="2">
    <source>
        <dbReference type="EMBL" id="APW63300.1"/>
    </source>
</evidence>
<sequence length="187" mass="20126">MRATQRLTAPRGALLVIDVQEKLIAAIPDRERLVANAVRLIHGAKLLNIPASATEQYPKGLGATIPAIAELIPDRPSKLAFQCCAVPQILEQLYGRHIRHITLAGIEAHVCVAQTALELLDLGFRVQIPADAVASRSSSDQKFALRRLENAGATISTTEAVLFEWCETADRPEFKAISGLIKSGSAG</sequence>
<dbReference type="CDD" id="cd01012">
    <property type="entry name" value="YcaC_related"/>
    <property type="match status" value="1"/>
</dbReference>
<name>A0A1U7CWG9_9BACT</name>
<feature type="domain" description="Isochorismatase-like" evidence="1">
    <location>
        <begin position="13"/>
        <end position="159"/>
    </location>
</feature>
<protein>
    <recommendedName>
        <fullName evidence="1">Isochorismatase-like domain-containing protein</fullName>
    </recommendedName>
</protein>
<evidence type="ECO:0000259" key="1">
    <source>
        <dbReference type="Pfam" id="PF00857"/>
    </source>
</evidence>
<dbReference type="InterPro" id="IPR000868">
    <property type="entry name" value="Isochorismatase-like_dom"/>
</dbReference>
<dbReference type="RefSeq" id="WP_076351408.1">
    <property type="nucleotide sequence ID" value="NZ_CP019082.1"/>
</dbReference>
<evidence type="ECO:0000313" key="3">
    <source>
        <dbReference type="Proteomes" id="UP000186309"/>
    </source>
</evidence>
<dbReference type="OrthoDB" id="9789777at2"/>
<dbReference type="InterPro" id="IPR050993">
    <property type="entry name" value="Isochorismatase_domain"/>
</dbReference>
<proteinExistence type="predicted"/>
<dbReference type="PANTHER" id="PTHR14119:SF3">
    <property type="entry name" value="ISOCHORISMATASE DOMAIN-CONTAINING PROTEIN 2"/>
    <property type="match status" value="1"/>
</dbReference>
<dbReference type="STRING" id="1387353.BSF38_04864"/>
<dbReference type="KEGG" id="pbor:BSF38_04864"/>
<organism evidence="2 3">
    <name type="scientific">Paludisphaera borealis</name>
    <dbReference type="NCBI Taxonomy" id="1387353"/>
    <lineage>
        <taxon>Bacteria</taxon>
        <taxon>Pseudomonadati</taxon>
        <taxon>Planctomycetota</taxon>
        <taxon>Planctomycetia</taxon>
        <taxon>Isosphaerales</taxon>
        <taxon>Isosphaeraceae</taxon>
        <taxon>Paludisphaera</taxon>
    </lineage>
</organism>
<reference evidence="3" key="1">
    <citation type="submission" date="2016-12" db="EMBL/GenBank/DDBJ databases">
        <title>Comparative genomics of four Isosphaeraceae planctomycetes: a common pool of plasmids and glycoside hydrolase genes.</title>
        <authorList>
            <person name="Ivanova A."/>
        </authorList>
    </citation>
    <scope>NUCLEOTIDE SEQUENCE [LARGE SCALE GENOMIC DNA]</scope>
    <source>
        <strain evidence="3">PX4</strain>
    </source>
</reference>
<gene>
    <name evidence="2" type="ORF">BSF38_04864</name>
</gene>
<dbReference type="EMBL" id="CP019082">
    <property type="protein sequence ID" value="APW63300.1"/>
    <property type="molecule type" value="Genomic_DNA"/>
</dbReference>
<accession>A0A1U7CWG9</accession>
<keyword evidence="3" id="KW-1185">Reference proteome</keyword>
<dbReference type="Gene3D" id="3.40.50.850">
    <property type="entry name" value="Isochorismatase-like"/>
    <property type="match status" value="1"/>
</dbReference>
<dbReference type="AlphaFoldDB" id="A0A1U7CWG9"/>
<dbReference type="SUPFAM" id="SSF52499">
    <property type="entry name" value="Isochorismatase-like hydrolases"/>
    <property type="match status" value="1"/>
</dbReference>
<dbReference type="PANTHER" id="PTHR14119">
    <property type="entry name" value="HYDROLASE"/>
    <property type="match status" value="1"/>
</dbReference>
<dbReference type="InterPro" id="IPR036380">
    <property type="entry name" value="Isochorismatase-like_sf"/>
</dbReference>
<dbReference type="Proteomes" id="UP000186309">
    <property type="component" value="Chromosome"/>
</dbReference>